<dbReference type="EMBL" id="LR797246">
    <property type="protein sequence ID" value="CAB4195846.1"/>
    <property type="molecule type" value="Genomic_DNA"/>
</dbReference>
<organism evidence="1">
    <name type="scientific">uncultured Caudovirales phage</name>
    <dbReference type="NCBI Taxonomy" id="2100421"/>
    <lineage>
        <taxon>Viruses</taxon>
        <taxon>Duplodnaviria</taxon>
        <taxon>Heunggongvirae</taxon>
        <taxon>Uroviricota</taxon>
        <taxon>Caudoviricetes</taxon>
        <taxon>Peduoviridae</taxon>
        <taxon>Maltschvirus</taxon>
        <taxon>Maltschvirus maltsch</taxon>
    </lineage>
</organism>
<gene>
    <name evidence="1" type="ORF">UFOVP1299_38</name>
</gene>
<accession>A0A6J5RNS9</accession>
<sequence length="131" mass="14234">MPHYIIGGNVEEVLEDGEPWTAPNGTRYPRNDGQLRQYPGRQEVVETERPTGVLVAGSSVAMIGGVPTRVWTTEPLPPPTLAEINAPILRQIQVLEATVSARRMREAVIVGPSWLASVDAQIAALRGQLET</sequence>
<proteinExistence type="predicted"/>
<name>A0A6J5RNS9_9CAUD</name>
<evidence type="ECO:0000313" key="1">
    <source>
        <dbReference type="EMBL" id="CAB4195846.1"/>
    </source>
</evidence>
<reference evidence="1" key="1">
    <citation type="submission" date="2020-05" db="EMBL/GenBank/DDBJ databases">
        <authorList>
            <person name="Chiriac C."/>
            <person name="Salcher M."/>
            <person name="Ghai R."/>
            <person name="Kavagutti S V."/>
        </authorList>
    </citation>
    <scope>NUCLEOTIDE SEQUENCE</scope>
</reference>
<protein>
    <submittedName>
        <fullName evidence="1">Uncharacterized protein</fullName>
    </submittedName>
</protein>